<protein>
    <submittedName>
        <fullName evidence="2">Uncharacterized protein</fullName>
    </submittedName>
</protein>
<feature type="chain" id="PRO_5040243507" evidence="1">
    <location>
        <begin position="23"/>
        <end position="152"/>
    </location>
</feature>
<keyword evidence="3" id="KW-1185">Reference proteome</keyword>
<reference evidence="2" key="1">
    <citation type="submission" date="2021-03" db="EMBL/GenBank/DDBJ databases">
        <title>Draft genome sequence of rust myrtle Austropuccinia psidii MF-1, a brazilian biotype.</title>
        <authorList>
            <person name="Quecine M.C."/>
            <person name="Pachon D.M.R."/>
            <person name="Bonatelli M.L."/>
            <person name="Correr F.H."/>
            <person name="Franceschini L.M."/>
            <person name="Leite T.F."/>
            <person name="Margarido G.R.A."/>
            <person name="Almeida C.A."/>
            <person name="Ferrarezi J.A."/>
            <person name="Labate C.A."/>
        </authorList>
    </citation>
    <scope>NUCLEOTIDE SEQUENCE</scope>
    <source>
        <strain evidence="2">MF-1</strain>
    </source>
</reference>
<dbReference type="Proteomes" id="UP000765509">
    <property type="component" value="Unassembled WGS sequence"/>
</dbReference>
<keyword evidence="1" id="KW-0732">Signal</keyword>
<evidence type="ECO:0000256" key="1">
    <source>
        <dbReference type="SAM" id="SignalP"/>
    </source>
</evidence>
<comment type="caution">
    <text evidence="2">The sequence shown here is derived from an EMBL/GenBank/DDBJ whole genome shotgun (WGS) entry which is preliminary data.</text>
</comment>
<dbReference type="EMBL" id="AVOT02100395">
    <property type="protein sequence ID" value="MBW0577339.1"/>
    <property type="molecule type" value="Genomic_DNA"/>
</dbReference>
<evidence type="ECO:0000313" key="2">
    <source>
        <dbReference type="EMBL" id="MBW0577339.1"/>
    </source>
</evidence>
<dbReference type="AlphaFoldDB" id="A0A9Q3PX50"/>
<gene>
    <name evidence="2" type="ORF">O181_117054</name>
</gene>
<organism evidence="2 3">
    <name type="scientific">Austropuccinia psidii MF-1</name>
    <dbReference type="NCBI Taxonomy" id="1389203"/>
    <lineage>
        <taxon>Eukaryota</taxon>
        <taxon>Fungi</taxon>
        <taxon>Dikarya</taxon>
        <taxon>Basidiomycota</taxon>
        <taxon>Pucciniomycotina</taxon>
        <taxon>Pucciniomycetes</taxon>
        <taxon>Pucciniales</taxon>
        <taxon>Sphaerophragmiaceae</taxon>
        <taxon>Austropuccinia</taxon>
    </lineage>
</organism>
<name>A0A9Q3PX50_9BASI</name>
<feature type="signal peptide" evidence="1">
    <location>
        <begin position="1"/>
        <end position="22"/>
    </location>
</feature>
<evidence type="ECO:0000313" key="3">
    <source>
        <dbReference type="Proteomes" id="UP000765509"/>
    </source>
</evidence>
<proteinExistence type="predicted"/>
<accession>A0A9Q3PX50</accession>
<sequence length="152" mass="17066">MACVRWHAIIHMSWFPILQTIAYTRAGFQRFTCKSLHLYKLLTIQITPYAGPGSQCLPCKYLRCAGSQQFKSFLTPVQAFNNSHANPDSCECSQQFKQFLTPGHASDNSQANPYTCAVSGNAKNSLRLCRILKIHTRILTLVKVPDNSNNTL</sequence>